<keyword evidence="7 8" id="KW-0663">Pyridoxal phosphate</keyword>
<proteinExistence type="inferred from homology"/>
<dbReference type="SUPFAM" id="SSF53383">
    <property type="entry name" value="PLP-dependent transferases"/>
    <property type="match status" value="1"/>
</dbReference>
<gene>
    <name evidence="9" type="ORF">NMN56_020085</name>
</gene>
<dbReference type="InterPro" id="IPR005814">
    <property type="entry name" value="Aminotrans_3"/>
</dbReference>
<evidence type="ECO:0000256" key="7">
    <source>
        <dbReference type="ARBA" id="ARBA00022898"/>
    </source>
</evidence>
<evidence type="ECO:0000256" key="3">
    <source>
        <dbReference type="ARBA" id="ARBA00011881"/>
    </source>
</evidence>
<sequence length="435" mass="46348">MLRKDELPSRHRAVAPGWSPLYYRGDPLEILSGHGRYVRDAQGRSYLDLYGGIGANLLGYDVPEVRQALERQLRTGVVHTSTFYLSRSHVELAERVGRLSGVPDPVVFFTCSGTEAVETALLLATEYRRSRQVVALHHGYHGRSFGALAVTGDRRWQGMALSPLNVAHVPAGRADPQGAAQEDTAAYVRRCAAELEGLLDGVLPPVAALLAEPVQGVAGAVPLEPGQLAAYGRAARERGVLLIVDEMQTGWGRTGRYWGHQWAEAQPDLLVFGKGVGNGLALGGVVGRREVMSCLPMPSVSTFGGNPLATTAAAATLDVLEERDLPRYAHRIGGLLRSRLDGRLRETASARSVQGWGLLLGLAFVDPDTGAPSPARAAAVQEECRARGVLVGLGGTAGNRLRLMPPLTLTEEEARHGADVIAAAAQETDGCGRST</sequence>
<reference evidence="9 10" key="1">
    <citation type="submission" date="2023-05" db="EMBL/GenBank/DDBJ databases">
        <title>Streptantibioticus silvisoli sp. nov., acidotolerant actinomycetes 1 from pine litter.</title>
        <authorList>
            <person name="Swiecimska M."/>
            <person name="Golinska P."/>
            <person name="Sangal V."/>
            <person name="Wachnowicz B."/>
            <person name="Goodfellow M."/>
        </authorList>
    </citation>
    <scope>NUCLEOTIDE SEQUENCE [LARGE SCALE GENOMIC DNA]</scope>
    <source>
        <strain evidence="9 10">DSM 42109</strain>
    </source>
</reference>
<dbReference type="PIRSF" id="PIRSF000521">
    <property type="entry name" value="Transaminase_4ab_Lys_Orn"/>
    <property type="match status" value="1"/>
</dbReference>
<dbReference type="EC" id="2.6.1.44" evidence="4"/>
<dbReference type="Pfam" id="PF00202">
    <property type="entry name" value="Aminotran_3"/>
    <property type="match status" value="1"/>
</dbReference>
<dbReference type="InterPro" id="IPR015421">
    <property type="entry name" value="PyrdxlP-dep_Trfase_major"/>
</dbReference>
<dbReference type="CDD" id="cd00610">
    <property type="entry name" value="OAT_like"/>
    <property type="match status" value="1"/>
</dbReference>
<comment type="subunit">
    <text evidence="3">Homotetramer.</text>
</comment>
<evidence type="ECO:0000313" key="10">
    <source>
        <dbReference type="Proteomes" id="UP001214441"/>
    </source>
</evidence>
<dbReference type="Gene3D" id="3.90.1150.10">
    <property type="entry name" value="Aspartate Aminotransferase, domain 1"/>
    <property type="match status" value="1"/>
</dbReference>
<keyword evidence="10" id="KW-1185">Reference proteome</keyword>
<dbReference type="PANTHER" id="PTHR45688:SF3">
    <property type="entry name" value="ALANINE--GLYOXYLATE AMINOTRANSFERASE 2, MITOCHONDRIAL"/>
    <property type="match status" value="1"/>
</dbReference>
<dbReference type="EMBL" id="JANCPR020000019">
    <property type="protein sequence ID" value="MDJ1134220.1"/>
    <property type="molecule type" value="Genomic_DNA"/>
</dbReference>
<evidence type="ECO:0000256" key="8">
    <source>
        <dbReference type="RuleBase" id="RU003560"/>
    </source>
</evidence>
<dbReference type="GO" id="GO:0008483">
    <property type="term" value="F:transaminase activity"/>
    <property type="evidence" value="ECO:0007669"/>
    <property type="project" value="UniProtKB-KW"/>
</dbReference>
<evidence type="ECO:0000256" key="5">
    <source>
        <dbReference type="ARBA" id="ARBA00022576"/>
    </source>
</evidence>
<comment type="caution">
    <text evidence="9">The sequence shown here is derived from an EMBL/GenBank/DDBJ whole genome shotgun (WGS) entry which is preliminary data.</text>
</comment>
<comment type="similarity">
    <text evidence="2 8">Belongs to the class-III pyridoxal-phosphate-dependent aminotransferase family.</text>
</comment>
<dbReference type="Proteomes" id="UP001214441">
    <property type="component" value="Unassembled WGS sequence"/>
</dbReference>
<dbReference type="Gene3D" id="3.40.640.10">
    <property type="entry name" value="Type I PLP-dependent aspartate aminotransferase-like (Major domain)"/>
    <property type="match status" value="1"/>
</dbReference>
<evidence type="ECO:0000313" key="9">
    <source>
        <dbReference type="EMBL" id="MDJ1134220.1"/>
    </source>
</evidence>
<evidence type="ECO:0000256" key="6">
    <source>
        <dbReference type="ARBA" id="ARBA00022679"/>
    </source>
</evidence>
<dbReference type="InterPro" id="IPR015422">
    <property type="entry name" value="PyrdxlP-dep_Trfase_small"/>
</dbReference>
<dbReference type="InterPro" id="IPR015424">
    <property type="entry name" value="PyrdxlP-dep_Trfase"/>
</dbReference>
<name>A0ABT6ZYU1_9ACTN</name>
<evidence type="ECO:0000256" key="1">
    <source>
        <dbReference type="ARBA" id="ARBA00001933"/>
    </source>
</evidence>
<comment type="cofactor">
    <cofactor evidence="1">
        <name>pyridoxal 5'-phosphate</name>
        <dbReference type="ChEBI" id="CHEBI:597326"/>
    </cofactor>
</comment>
<organism evidence="9 10">
    <name type="scientific">Streptomyces iconiensis</name>
    <dbReference type="NCBI Taxonomy" id="1384038"/>
    <lineage>
        <taxon>Bacteria</taxon>
        <taxon>Bacillati</taxon>
        <taxon>Actinomycetota</taxon>
        <taxon>Actinomycetes</taxon>
        <taxon>Kitasatosporales</taxon>
        <taxon>Streptomycetaceae</taxon>
        <taxon>Streptomyces</taxon>
    </lineage>
</organism>
<accession>A0ABT6ZYU1</accession>
<keyword evidence="6" id="KW-0808">Transferase</keyword>
<dbReference type="RefSeq" id="WP_274045895.1">
    <property type="nucleotide sequence ID" value="NZ_JANCPR020000019.1"/>
</dbReference>
<protein>
    <recommendedName>
        <fullName evidence="4">alanine--glyoxylate transaminase</fullName>
        <ecNumber evidence="4">2.6.1.44</ecNumber>
    </recommendedName>
</protein>
<evidence type="ECO:0000256" key="4">
    <source>
        <dbReference type="ARBA" id="ARBA00013049"/>
    </source>
</evidence>
<keyword evidence="5 9" id="KW-0032">Aminotransferase</keyword>
<dbReference type="PANTHER" id="PTHR45688">
    <property type="match status" value="1"/>
</dbReference>
<evidence type="ECO:0000256" key="2">
    <source>
        <dbReference type="ARBA" id="ARBA00008954"/>
    </source>
</evidence>